<dbReference type="EMBL" id="CAJNOJ010000017">
    <property type="protein sequence ID" value="CAF0824371.1"/>
    <property type="molecule type" value="Genomic_DNA"/>
</dbReference>
<evidence type="ECO:0000313" key="1">
    <source>
        <dbReference type="EMBL" id="CAF0824371.1"/>
    </source>
</evidence>
<name>A0A813U912_ADIRI</name>
<protein>
    <submittedName>
        <fullName evidence="1">Uncharacterized protein</fullName>
    </submittedName>
</protein>
<organism evidence="1 2">
    <name type="scientific">Adineta ricciae</name>
    <name type="common">Rotifer</name>
    <dbReference type="NCBI Taxonomy" id="249248"/>
    <lineage>
        <taxon>Eukaryota</taxon>
        <taxon>Metazoa</taxon>
        <taxon>Spiralia</taxon>
        <taxon>Gnathifera</taxon>
        <taxon>Rotifera</taxon>
        <taxon>Eurotatoria</taxon>
        <taxon>Bdelloidea</taxon>
        <taxon>Adinetida</taxon>
        <taxon>Adinetidae</taxon>
        <taxon>Adineta</taxon>
    </lineage>
</organism>
<proteinExistence type="predicted"/>
<accession>A0A813U912</accession>
<dbReference type="AlphaFoldDB" id="A0A813U912"/>
<dbReference type="Proteomes" id="UP000663852">
    <property type="component" value="Unassembled WGS sequence"/>
</dbReference>
<sequence>MASQLNLIYIKLNSNKKKKESQCHSEIRSRYESYLRWPVYMYMERMHMNDKQTYTYIRHNDDQSTFDVAVTSTLSTTTKLSRFD</sequence>
<comment type="caution">
    <text evidence="1">The sequence shown here is derived from an EMBL/GenBank/DDBJ whole genome shotgun (WGS) entry which is preliminary data.</text>
</comment>
<reference evidence="1" key="1">
    <citation type="submission" date="2021-02" db="EMBL/GenBank/DDBJ databases">
        <authorList>
            <person name="Nowell W R."/>
        </authorList>
    </citation>
    <scope>NUCLEOTIDE SEQUENCE</scope>
</reference>
<gene>
    <name evidence="1" type="ORF">EDS130_LOCUS6009</name>
</gene>
<evidence type="ECO:0000313" key="2">
    <source>
        <dbReference type="Proteomes" id="UP000663852"/>
    </source>
</evidence>